<evidence type="ECO:0000256" key="1">
    <source>
        <dbReference type="ARBA" id="ARBA00004141"/>
    </source>
</evidence>
<evidence type="ECO:0000256" key="5">
    <source>
        <dbReference type="SAM" id="Phobius"/>
    </source>
</evidence>
<name>A0AA37IC16_9BURK</name>
<keyword evidence="7" id="KW-0436">Ligase</keyword>
<feature type="transmembrane region" description="Helical" evidence="5">
    <location>
        <begin position="221"/>
        <end position="237"/>
    </location>
</feature>
<dbReference type="GO" id="GO:0016874">
    <property type="term" value="F:ligase activity"/>
    <property type="evidence" value="ECO:0007669"/>
    <property type="project" value="UniProtKB-KW"/>
</dbReference>
<evidence type="ECO:0000313" key="7">
    <source>
        <dbReference type="EMBL" id="GJH23876.1"/>
    </source>
</evidence>
<proteinExistence type="predicted"/>
<keyword evidence="4 5" id="KW-0472">Membrane</keyword>
<feature type="transmembrane region" description="Helical" evidence="5">
    <location>
        <begin position="24"/>
        <end position="52"/>
    </location>
</feature>
<dbReference type="GO" id="GO:0016020">
    <property type="term" value="C:membrane"/>
    <property type="evidence" value="ECO:0007669"/>
    <property type="project" value="UniProtKB-SubCell"/>
</dbReference>
<keyword evidence="3 5" id="KW-1133">Transmembrane helix</keyword>
<reference evidence="7" key="1">
    <citation type="submission" date="2022-09" db="EMBL/GenBank/DDBJ databases">
        <title>Isolation and characterization of 3-chlorobenzoate degrading bacteria from soils in Shizuoka.</title>
        <authorList>
            <person name="Ifat A."/>
            <person name="Ogawa N."/>
            <person name="Kimbara K."/>
            <person name="Moriuchi R."/>
            <person name="Dohra H."/>
            <person name="Shintani M."/>
        </authorList>
    </citation>
    <scope>NUCLEOTIDE SEQUENCE</scope>
    <source>
        <strain evidence="7">19CS4-2</strain>
    </source>
</reference>
<feature type="domain" description="O-antigen ligase-related" evidence="6">
    <location>
        <begin position="204"/>
        <end position="361"/>
    </location>
</feature>
<feature type="transmembrane region" description="Helical" evidence="5">
    <location>
        <begin position="249"/>
        <end position="268"/>
    </location>
</feature>
<feature type="transmembrane region" description="Helical" evidence="5">
    <location>
        <begin position="381"/>
        <end position="399"/>
    </location>
</feature>
<evidence type="ECO:0000256" key="3">
    <source>
        <dbReference type="ARBA" id="ARBA00022989"/>
    </source>
</evidence>
<dbReference type="PANTHER" id="PTHR37422">
    <property type="entry name" value="TEICHURONIC ACID BIOSYNTHESIS PROTEIN TUAE"/>
    <property type="match status" value="1"/>
</dbReference>
<dbReference type="PANTHER" id="PTHR37422:SF13">
    <property type="entry name" value="LIPOPOLYSACCHARIDE BIOSYNTHESIS PROTEIN PA4999-RELATED"/>
    <property type="match status" value="1"/>
</dbReference>
<comment type="caution">
    <text evidence="7">The sequence shown here is derived from an EMBL/GenBank/DDBJ whole genome shotgun (WGS) entry which is preliminary data.</text>
</comment>
<accession>A0AA37IC16</accession>
<comment type="subcellular location">
    <subcellularLocation>
        <location evidence="1">Membrane</location>
        <topology evidence="1">Multi-pass membrane protein</topology>
    </subcellularLocation>
</comment>
<feature type="transmembrane region" description="Helical" evidence="5">
    <location>
        <begin position="130"/>
        <end position="151"/>
    </location>
</feature>
<feature type="transmembrane region" description="Helical" evidence="5">
    <location>
        <begin position="345"/>
        <end position="369"/>
    </location>
</feature>
<dbReference type="RefSeq" id="WP_238210228.1">
    <property type="nucleotide sequence ID" value="NZ_BPUS01000001.1"/>
</dbReference>
<evidence type="ECO:0000256" key="2">
    <source>
        <dbReference type="ARBA" id="ARBA00022692"/>
    </source>
</evidence>
<evidence type="ECO:0000256" key="4">
    <source>
        <dbReference type="ARBA" id="ARBA00023136"/>
    </source>
</evidence>
<evidence type="ECO:0000259" key="6">
    <source>
        <dbReference type="Pfam" id="PF04932"/>
    </source>
</evidence>
<dbReference type="InterPro" id="IPR007016">
    <property type="entry name" value="O-antigen_ligase-rel_domated"/>
</dbReference>
<evidence type="ECO:0000313" key="8">
    <source>
        <dbReference type="Proteomes" id="UP001055111"/>
    </source>
</evidence>
<dbReference type="Pfam" id="PF04932">
    <property type="entry name" value="Wzy_C"/>
    <property type="match status" value="1"/>
</dbReference>
<sequence>MEITRIWNTSLSGPDSYQLIAAKWFAVVTLWLVPISTAGVNLGSAACAVFALTSPEVWRRPGGLWKRSRAAVIALALFVALALSVAYTAAPTSEAIDFLMKYRKLLFIPLLILVFADSERTKWSAMATWGLFAALVLSMVLTYTNFLGWTAVGPRHGTDPVSKPWVFKDHISGGLMMAFLVCQSWSLAGTTRNRTARILLALVSLLAMGNVLFVLQGRTGQVVAIFYMAIFLVMQAVQFRKHDKVSRWIAGLGAIMIALCIAAFVLYAKDSRLAGTAQEITQFETQNKVTSMGLRYEYYRRSIELIAHRPFYGYGAGSVRTEFERLQSANAGANFVMIGNPHNEFLLMGVQLGVVGVALLVALFITLALECSQLAAPERGVAIGYLFAFALGCCANSLLLNFTEGNLLVFLVGILLAAAPRRESQSRVSSAGAASN</sequence>
<feature type="transmembrane region" description="Helical" evidence="5">
    <location>
        <begin position="195"/>
        <end position="215"/>
    </location>
</feature>
<dbReference type="Proteomes" id="UP001055111">
    <property type="component" value="Unassembled WGS sequence"/>
</dbReference>
<feature type="transmembrane region" description="Helical" evidence="5">
    <location>
        <begin position="102"/>
        <end position="118"/>
    </location>
</feature>
<dbReference type="AlphaFoldDB" id="A0AA37IC16"/>
<feature type="transmembrane region" description="Helical" evidence="5">
    <location>
        <begin position="171"/>
        <end position="188"/>
    </location>
</feature>
<protein>
    <submittedName>
        <fullName evidence="7">O-antigen ligase family protein</fullName>
    </submittedName>
</protein>
<keyword evidence="2 5" id="KW-0812">Transmembrane</keyword>
<gene>
    <name evidence="7" type="ORF">CBA19CS42_05190</name>
</gene>
<feature type="transmembrane region" description="Helical" evidence="5">
    <location>
        <begin position="72"/>
        <end position="90"/>
    </location>
</feature>
<organism evidence="7 8">
    <name type="scientific">Caballeronia novacaledonica</name>
    <dbReference type="NCBI Taxonomy" id="1544861"/>
    <lineage>
        <taxon>Bacteria</taxon>
        <taxon>Pseudomonadati</taxon>
        <taxon>Pseudomonadota</taxon>
        <taxon>Betaproteobacteria</taxon>
        <taxon>Burkholderiales</taxon>
        <taxon>Burkholderiaceae</taxon>
        <taxon>Caballeronia</taxon>
    </lineage>
</organism>
<dbReference type="EMBL" id="BPUS01000001">
    <property type="protein sequence ID" value="GJH23876.1"/>
    <property type="molecule type" value="Genomic_DNA"/>
</dbReference>
<dbReference type="InterPro" id="IPR051533">
    <property type="entry name" value="WaaL-like"/>
</dbReference>